<evidence type="ECO:0000259" key="4">
    <source>
        <dbReference type="Pfam" id="PF10672"/>
    </source>
</evidence>
<accession>A0A2W5UCM6</accession>
<dbReference type="EMBL" id="QFQP01000036">
    <property type="protein sequence ID" value="PZR06658.1"/>
    <property type="molecule type" value="Genomic_DNA"/>
</dbReference>
<dbReference type="GO" id="GO:0008168">
    <property type="term" value="F:methyltransferase activity"/>
    <property type="evidence" value="ECO:0007669"/>
    <property type="project" value="UniProtKB-KW"/>
</dbReference>
<evidence type="ECO:0000313" key="5">
    <source>
        <dbReference type="EMBL" id="PZR06658.1"/>
    </source>
</evidence>
<dbReference type="InterPro" id="IPR029063">
    <property type="entry name" value="SAM-dependent_MTases_sf"/>
</dbReference>
<organism evidence="5 6">
    <name type="scientific">Archangium gephyra</name>
    <dbReference type="NCBI Taxonomy" id="48"/>
    <lineage>
        <taxon>Bacteria</taxon>
        <taxon>Pseudomonadati</taxon>
        <taxon>Myxococcota</taxon>
        <taxon>Myxococcia</taxon>
        <taxon>Myxococcales</taxon>
        <taxon>Cystobacterineae</taxon>
        <taxon>Archangiaceae</taxon>
        <taxon>Archangium</taxon>
    </lineage>
</organism>
<dbReference type="PANTHER" id="PTHR43042:SF3">
    <property type="entry name" value="RIBOSOMAL RNA LARGE SUBUNIT METHYLTRANSFERASE YWBD-RELATED"/>
    <property type="match status" value="1"/>
</dbReference>
<gene>
    <name evidence="5" type="ORF">DI536_29515</name>
</gene>
<dbReference type="Proteomes" id="UP000249061">
    <property type="component" value="Unassembled WGS sequence"/>
</dbReference>
<dbReference type="CDD" id="cd02440">
    <property type="entry name" value="AdoMet_MTases"/>
    <property type="match status" value="1"/>
</dbReference>
<evidence type="ECO:0000256" key="3">
    <source>
        <dbReference type="ARBA" id="ARBA00022691"/>
    </source>
</evidence>
<dbReference type="GO" id="GO:0032259">
    <property type="term" value="P:methylation"/>
    <property type="evidence" value="ECO:0007669"/>
    <property type="project" value="UniProtKB-KW"/>
</dbReference>
<dbReference type="Pfam" id="PF10672">
    <property type="entry name" value="Methyltrans_SAM"/>
    <property type="match status" value="1"/>
</dbReference>
<dbReference type="Gene3D" id="3.40.50.150">
    <property type="entry name" value="Vaccinia Virus protein VP39"/>
    <property type="match status" value="1"/>
</dbReference>
<sequence>MAELVSRFTAALAHRLPRLTAPHTSALRLFNGYSEGFPRVAVDLYGTTLVLHDATSKAGDREGMIALIEAARAAMPWVTTALWKRRESMSQDERNGTLLFGEEAQLTRKIQEDGVWYTTRLTLNRDASLYLDTAPLRSWAKKTLGGKRVLNAFAYTGSLGVAAQAGGAETVIHTDLNNTFLTVAKDSYALNRFPVEKKNFKAGDFFDLVGRLKRDEALFDCVFIDPPFFSVTEKGRVDLVQDMERVLNKARPLIAHGGWLVAINNGVFVPGADFMKTIDAICASGHISLEQRVDVPEDFTGYADTKQPSLDVSPAPFNHSTKIAILKVTRKDGRSR</sequence>
<name>A0A2W5UCM6_9BACT</name>
<keyword evidence="2 5" id="KW-0808">Transferase</keyword>
<evidence type="ECO:0000256" key="2">
    <source>
        <dbReference type="ARBA" id="ARBA00022679"/>
    </source>
</evidence>
<reference evidence="5 6" key="1">
    <citation type="submission" date="2017-08" db="EMBL/GenBank/DDBJ databases">
        <title>Infants hospitalized years apart are colonized by the same room-sourced microbial strains.</title>
        <authorList>
            <person name="Brooks B."/>
            <person name="Olm M.R."/>
            <person name="Firek B.A."/>
            <person name="Baker R."/>
            <person name="Thomas B.C."/>
            <person name="Morowitz M.J."/>
            <person name="Banfield J.F."/>
        </authorList>
    </citation>
    <scope>NUCLEOTIDE SEQUENCE [LARGE SCALE GENOMIC DNA]</scope>
    <source>
        <strain evidence="5">S2_003_000_R2_14</strain>
    </source>
</reference>
<dbReference type="Gene3D" id="3.30.750.80">
    <property type="entry name" value="RNA methyltransferase domain (HRMD) like"/>
    <property type="match status" value="1"/>
</dbReference>
<dbReference type="AlphaFoldDB" id="A0A2W5UCM6"/>
<protein>
    <submittedName>
        <fullName evidence="5">SAM-dependent methyltransferase</fullName>
    </submittedName>
</protein>
<evidence type="ECO:0000313" key="6">
    <source>
        <dbReference type="Proteomes" id="UP000249061"/>
    </source>
</evidence>
<dbReference type="InterPro" id="IPR019614">
    <property type="entry name" value="SAM-dep_methyl-trfase"/>
</dbReference>
<dbReference type="PANTHER" id="PTHR43042">
    <property type="entry name" value="SAM-DEPENDENT METHYLTRANSFERASE"/>
    <property type="match status" value="1"/>
</dbReference>
<proteinExistence type="predicted"/>
<feature type="domain" description="S-adenosylmethionine-dependent methyltransferase" evidence="4">
    <location>
        <begin position="103"/>
        <end position="299"/>
    </location>
</feature>
<keyword evidence="3" id="KW-0949">S-adenosyl-L-methionine</keyword>
<keyword evidence="1 5" id="KW-0489">Methyltransferase</keyword>
<evidence type="ECO:0000256" key="1">
    <source>
        <dbReference type="ARBA" id="ARBA00022603"/>
    </source>
</evidence>
<comment type="caution">
    <text evidence="5">The sequence shown here is derived from an EMBL/GenBank/DDBJ whole genome shotgun (WGS) entry which is preliminary data.</text>
</comment>
<dbReference type="SUPFAM" id="SSF53335">
    <property type="entry name" value="S-adenosyl-L-methionine-dependent methyltransferases"/>
    <property type="match status" value="1"/>
</dbReference>